<evidence type="ECO:0000256" key="1">
    <source>
        <dbReference type="SAM" id="MobiDB-lite"/>
    </source>
</evidence>
<feature type="region of interest" description="Disordered" evidence="1">
    <location>
        <begin position="162"/>
        <end position="190"/>
    </location>
</feature>
<dbReference type="Proteomes" id="UP001212326">
    <property type="component" value="Chromosome"/>
</dbReference>
<organism evidence="3 4">
    <name type="scientific">Streptomyces camelliae</name>
    <dbReference type="NCBI Taxonomy" id="3004093"/>
    <lineage>
        <taxon>Bacteria</taxon>
        <taxon>Bacillati</taxon>
        <taxon>Actinomycetota</taxon>
        <taxon>Actinomycetes</taxon>
        <taxon>Kitasatosporales</taxon>
        <taxon>Streptomycetaceae</taxon>
        <taxon>Streptomyces</taxon>
    </lineage>
</organism>
<evidence type="ECO:0000313" key="4">
    <source>
        <dbReference type="Proteomes" id="UP001212326"/>
    </source>
</evidence>
<reference evidence="3 4" key="1">
    <citation type="submission" date="2022-12" db="EMBL/GenBank/DDBJ databases">
        <authorList>
            <person name="Mo P."/>
        </authorList>
    </citation>
    <scope>NUCLEOTIDE SEQUENCE [LARGE SCALE GENOMIC DNA]</scope>
    <source>
        <strain evidence="3 4">HUAS 2-6</strain>
    </source>
</reference>
<evidence type="ECO:0000313" key="3">
    <source>
        <dbReference type="EMBL" id="WBO68717.1"/>
    </source>
</evidence>
<sequence length="190" mass="19490">MIVKAAPACHPARPCPRRAKLADQHGLILEELCTSEQLPSLLEAVRAVPDPRTSHLVTNAWPMLLGLVACAMLCGVRSVRGVIRWASGQGAGILPALEVRDSAPGRLPVATALTRALARMDADALDAAVGVFVQAHATDPPAGIAGDPPVLQPAADGKTCVAPATAPAAAPARRLPGRPRRSARAAGDAP</sequence>
<dbReference type="EMBL" id="CP115300">
    <property type="protein sequence ID" value="WBO68717.1"/>
    <property type="molecule type" value="Genomic_DNA"/>
</dbReference>
<dbReference type="RefSeq" id="WP_270085944.1">
    <property type="nucleotide sequence ID" value="NZ_CP115300.1"/>
</dbReference>
<evidence type="ECO:0000259" key="2">
    <source>
        <dbReference type="Pfam" id="PF13808"/>
    </source>
</evidence>
<feature type="compositionally biased region" description="Low complexity" evidence="1">
    <location>
        <begin position="162"/>
        <end position="174"/>
    </location>
</feature>
<dbReference type="InterPro" id="IPR032806">
    <property type="entry name" value="YbfD_N"/>
</dbReference>
<accession>A0ABY7PGM1</accession>
<gene>
    <name evidence="3" type="ORF">O1G22_40900</name>
</gene>
<keyword evidence="4" id="KW-1185">Reference proteome</keyword>
<protein>
    <submittedName>
        <fullName evidence="3">Transposase family protein</fullName>
    </submittedName>
</protein>
<name>A0ABY7PGM1_9ACTN</name>
<proteinExistence type="predicted"/>
<dbReference type="Pfam" id="PF13808">
    <property type="entry name" value="DDE_Tnp_1_assoc"/>
    <property type="match status" value="1"/>
</dbReference>
<feature type="domain" description="H repeat-associated protein N-terminal" evidence="2">
    <location>
        <begin position="43"/>
        <end position="131"/>
    </location>
</feature>